<name>W7AAB0_9APIC</name>
<dbReference type="RefSeq" id="XP_008815071.1">
    <property type="nucleotide sequence ID" value="XM_008816849.1"/>
</dbReference>
<organism evidence="2 3">
    <name type="scientific">Plasmodium inui San Antonio 1</name>
    <dbReference type="NCBI Taxonomy" id="1237626"/>
    <lineage>
        <taxon>Eukaryota</taxon>
        <taxon>Sar</taxon>
        <taxon>Alveolata</taxon>
        <taxon>Apicomplexa</taxon>
        <taxon>Aconoidasida</taxon>
        <taxon>Haemosporida</taxon>
        <taxon>Plasmodiidae</taxon>
        <taxon>Plasmodium</taxon>
        <taxon>Plasmodium (Plasmodium)</taxon>
    </lineage>
</organism>
<dbReference type="VEuPathDB" id="PlasmoDB:C922_01241"/>
<evidence type="ECO:0008006" key="4">
    <source>
        <dbReference type="Google" id="ProtNLM"/>
    </source>
</evidence>
<evidence type="ECO:0000256" key="1">
    <source>
        <dbReference type="SAM" id="MobiDB-lite"/>
    </source>
</evidence>
<evidence type="ECO:0000313" key="3">
    <source>
        <dbReference type="Proteomes" id="UP000030640"/>
    </source>
</evidence>
<feature type="region of interest" description="Disordered" evidence="1">
    <location>
        <begin position="304"/>
        <end position="339"/>
    </location>
</feature>
<protein>
    <recommendedName>
        <fullName evidence="4">Non-structural maintenance of chromosomes element 4</fullName>
    </recommendedName>
</protein>
<dbReference type="EMBL" id="KI965463">
    <property type="protein sequence ID" value="EUD68223.1"/>
    <property type="molecule type" value="Genomic_DNA"/>
</dbReference>
<gene>
    <name evidence="2" type="ORF">C922_01241</name>
</gene>
<accession>W7AAB0</accession>
<dbReference type="GeneID" id="20036515"/>
<proteinExistence type="predicted"/>
<evidence type="ECO:0000313" key="2">
    <source>
        <dbReference type="EMBL" id="EUD68223.1"/>
    </source>
</evidence>
<reference evidence="2 3" key="1">
    <citation type="submission" date="2013-02" db="EMBL/GenBank/DDBJ databases">
        <title>The Genome Sequence of Plasmodium inui San Antonio 1.</title>
        <authorList>
            <consortium name="The Broad Institute Genome Sequencing Platform"/>
            <consortium name="The Broad Institute Genome Sequencing Center for Infectious Disease"/>
            <person name="Neafsey D."/>
            <person name="Cheeseman I."/>
            <person name="Volkman S."/>
            <person name="Adams J."/>
            <person name="Walker B."/>
            <person name="Young S.K."/>
            <person name="Zeng Q."/>
            <person name="Gargeya S."/>
            <person name="Fitzgerald M."/>
            <person name="Haas B."/>
            <person name="Abouelleil A."/>
            <person name="Alvarado L."/>
            <person name="Arachchi H.M."/>
            <person name="Berlin A.M."/>
            <person name="Chapman S.B."/>
            <person name="Dewar J."/>
            <person name="Goldberg J."/>
            <person name="Griggs A."/>
            <person name="Gujja S."/>
            <person name="Hansen M."/>
            <person name="Howarth C."/>
            <person name="Imamovic A."/>
            <person name="Larimer J."/>
            <person name="McCowan C."/>
            <person name="Murphy C."/>
            <person name="Neiman D."/>
            <person name="Pearson M."/>
            <person name="Priest M."/>
            <person name="Roberts A."/>
            <person name="Saif S."/>
            <person name="Shea T."/>
            <person name="Sisk P."/>
            <person name="Sykes S."/>
            <person name="Wortman J."/>
            <person name="Nusbaum C."/>
            <person name="Birren B."/>
        </authorList>
    </citation>
    <scope>NUCLEOTIDE SEQUENCE [LARGE SCALE GENOMIC DNA]</scope>
    <source>
        <strain evidence="2 3">San Antonio 1</strain>
    </source>
</reference>
<sequence length="368" mass="41218">MSEDGESSASKPHGSAKIDEEYIQGEIDKLNIDELVQPEQNNALKRVIRTDRKIVLNLDTKISTLHKSCEYGKQVSKIINFKAEGLSSISLKEKLRLILDSLSGEFSEEGREEGEEAGNAAHAANTANLASAGEDQPRETSPHGRAKRLSFTKLSKHFTVGTLPFCPINYDTIPLNLFLDSENGFSLHRKEQKRTHSRTKQTLGNTTYRKLKDFSHENEPEIKLETYEQSMRLKEKLGQLEKEKKNIPFLNFIVDCDPINGFNETTFRLFLVTLLVSKGHVEFYRDANKVLCIRTSDLFRHTEEGLGGGSGGDGDSGGGDAANTANSGGSYSARYTEEKLPPRKNQALLTAWSYQKWEKLANRLAPHR</sequence>
<dbReference type="Proteomes" id="UP000030640">
    <property type="component" value="Unassembled WGS sequence"/>
</dbReference>
<feature type="compositionally biased region" description="Low complexity" evidence="1">
    <location>
        <begin position="321"/>
        <end position="330"/>
    </location>
</feature>
<feature type="compositionally biased region" description="Gly residues" evidence="1">
    <location>
        <begin position="305"/>
        <end position="320"/>
    </location>
</feature>
<dbReference type="AlphaFoldDB" id="W7AAB0"/>
<keyword evidence="3" id="KW-1185">Reference proteome</keyword>
<dbReference type="OrthoDB" id="361242at2759"/>